<sequence>MNQALFIQQINQHKRKIKRLSPKLSFRFIHRNMQSRKNTSIEPFSFTMETPPPPLLPLFL</sequence>
<reference evidence="1 2" key="1">
    <citation type="submission" date="2009-10" db="EMBL/GenBank/DDBJ databases">
        <authorList>
            <person name="Weinstock G."/>
            <person name="Sodergren E."/>
            <person name="Clifton S."/>
            <person name="Fulton L."/>
            <person name="Fulton B."/>
            <person name="Courtney L."/>
            <person name="Fronick C."/>
            <person name="Harrison M."/>
            <person name="Strong C."/>
            <person name="Farmer C."/>
            <person name="Delahaunty K."/>
            <person name="Markovic C."/>
            <person name="Hall O."/>
            <person name="Minx P."/>
            <person name="Tomlinson C."/>
            <person name="Mitreva M."/>
            <person name="Nelson J."/>
            <person name="Hou S."/>
            <person name="Wollam A."/>
            <person name="Pepin K.H."/>
            <person name="Johnson M."/>
            <person name="Bhonagiri V."/>
            <person name="Nash W.E."/>
            <person name="Warren W."/>
            <person name="Chinwalla A."/>
            <person name="Mardis E.R."/>
            <person name="Wilson R.K."/>
        </authorList>
    </citation>
    <scope>NUCLEOTIDE SEQUENCE [LARGE SCALE GENOMIC DNA]</scope>
    <source>
        <strain evidence="1 2">F0309</strain>
    </source>
</reference>
<dbReference type="HOGENOM" id="CLU_2930734_0_0_11"/>
<evidence type="ECO:0000313" key="1">
    <source>
        <dbReference type="EMBL" id="EFF80347.1"/>
    </source>
</evidence>
<organism evidence="1 2">
    <name type="scientific">Schaalia odontolytica F0309</name>
    <dbReference type="NCBI Taxonomy" id="649742"/>
    <lineage>
        <taxon>Bacteria</taxon>
        <taxon>Bacillati</taxon>
        <taxon>Actinomycetota</taxon>
        <taxon>Actinomycetes</taxon>
        <taxon>Actinomycetales</taxon>
        <taxon>Actinomycetaceae</taxon>
        <taxon>Schaalia</taxon>
    </lineage>
</organism>
<proteinExistence type="predicted"/>
<name>D4TXN6_9ACTO</name>
<accession>D4TXN6</accession>
<dbReference type="EMBL" id="ACYT02000018">
    <property type="protein sequence ID" value="EFF80347.1"/>
    <property type="molecule type" value="Genomic_DNA"/>
</dbReference>
<protein>
    <submittedName>
        <fullName evidence="1">Uncharacterized protein</fullName>
    </submittedName>
</protein>
<evidence type="ECO:0000313" key="2">
    <source>
        <dbReference type="Proteomes" id="UP000003150"/>
    </source>
</evidence>
<dbReference type="AlphaFoldDB" id="D4TXN6"/>
<gene>
    <name evidence="1" type="ORF">HMPREF0970_00705</name>
</gene>
<dbReference type="Proteomes" id="UP000003150">
    <property type="component" value="Unassembled WGS sequence"/>
</dbReference>
<comment type="caution">
    <text evidence="1">The sequence shown here is derived from an EMBL/GenBank/DDBJ whole genome shotgun (WGS) entry which is preliminary data.</text>
</comment>